<evidence type="ECO:0000313" key="9">
    <source>
        <dbReference type="EMBL" id="KAH0542556.1"/>
    </source>
</evidence>
<comment type="caution">
    <text evidence="9">The sequence shown here is derived from an EMBL/GenBank/DDBJ whole genome shotgun (WGS) entry which is preliminary data.</text>
</comment>
<dbReference type="GO" id="GO:0005737">
    <property type="term" value="C:cytoplasm"/>
    <property type="evidence" value="ECO:0007669"/>
    <property type="project" value="TreeGrafter"/>
</dbReference>
<dbReference type="NCBIfam" id="TIGR01452">
    <property type="entry name" value="PGP_euk"/>
    <property type="match status" value="1"/>
</dbReference>
<dbReference type="Proteomes" id="UP000698800">
    <property type="component" value="Unassembled WGS sequence"/>
</dbReference>
<feature type="active site" description="Proton donor" evidence="6">
    <location>
        <position position="9"/>
    </location>
</feature>
<evidence type="ECO:0000256" key="7">
    <source>
        <dbReference type="PIRSR" id="PIRSR000915-2"/>
    </source>
</evidence>
<organism evidence="9 10">
    <name type="scientific">Glutinoglossum americanum</name>
    <dbReference type="NCBI Taxonomy" id="1670608"/>
    <lineage>
        <taxon>Eukaryota</taxon>
        <taxon>Fungi</taxon>
        <taxon>Dikarya</taxon>
        <taxon>Ascomycota</taxon>
        <taxon>Pezizomycotina</taxon>
        <taxon>Geoglossomycetes</taxon>
        <taxon>Geoglossales</taxon>
        <taxon>Geoglossaceae</taxon>
        <taxon>Glutinoglossum</taxon>
    </lineage>
</organism>
<keyword evidence="8" id="KW-0460">Magnesium</keyword>
<dbReference type="EMBL" id="JAGHQL010000051">
    <property type="protein sequence ID" value="KAH0542556.1"/>
    <property type="molecule type" value="Genomic_DNA"/>
</dbReference>
<dbReference type="OrthoDB" id="413953at2759"/>
<feature type="binding site" evidence="7">
    <location>
        <position position="212"/>
    </location>
    <ligand>
        <name>substrate</name>
    </ligand>
</feature>
<dbReference type="InterPro" id="IPR006349">
    <property type="entry name" value="PGP_euk"/>
</dbReference>
<comment type="cofactor">
    <cofactor evidence="8">
        <name>Mg(2+)</name>
        <dbReference type="ChEBI" id="CHEBI:18420"/>
    </cofactor>
    <text evidence="8">Divalent metal ions. Mg(2+) is the most effective.</text>
</comment>
<evidence type="ECO:0000256" key="4">
    <source>
        <dbReference type="ARBA" id="ARBA00069197"/>
    </source>
</evidence>
<dbReference type="GO" id="GO:0004035">
    <property type="term" value="F:alkaline phosphatase activity"/>
    <property type="evidence" value="ECO:0007669"/>
    <property type="project" value="TreeGrafter"/>
</dbReference>
<gene>
    <name evidence="9" type="ORF">FGG08_003061</name>
</gene>
<dbReference type="InterPro" id="IPR006357">
    <property type="entry name" value="HAD-SF_hydro_IIA"/>
</dbReference>
<evidence type="ECO:0000256" key="2">
    <source>
        <dbReference type="ARBA" id="ARBA00050247"/>
    </source>
</evidence>
<feature type="binding site" evidence="8">
    <location>
        <position position="7"/>
    </location>
    <ligand>
        <name>Mg(2+)</name>
        <dbReference type="ChEBI" id="CHEBI:18420"/>
    </ligand>
</feature>
<feature type="binding site" evidence="8">
    <location>
        <position position="9"/>
    </location>
    <ligand>
        <name>Mg(2+)</name>
        <dbReference type="ChEBI" id="CHEBI:18420"/>
    </ligand>
</feature>
<protein>
    <recommendedName>
        <fullName evidence="4 5">4-nitrophenylphosphatase</fullName>
        <shortName evidence="5">PNPPase</shortName>
        <ecNumber evidence="3 5">3.1.3.41</ecNumber>
    </recommendedName>
</protein>
<evidence type="ECO:0000256" key="5">
    <source>
        <dbReference type="PIRNR" id="PIRNR000915"/>
    </source>
</evidence>
<dbReference type="FunFam" id="3.40.50.1000:FF:000039">
    <property type="entry name" value="Phosphoglycolate phosphatase"/>
    <property type="match status" value="1"/>
</dbReference>
<proteinExistence type="predicted"/>
<dbReference type="GO" id="GO:0008967">
    <property type="term" value="F:phosphoglycolate phosphatase activity"/>
    <property type="evidence" value="ECO:0007669"/>
    <property type="project" value="TreeGrafter"/>
</dbReference>
<dbReference type="InterPro" id="IPR036412">
    <property type="entry name" value="HAD-like_sf"/>
</dbReference>
<reference evidence="9" key="1">
    <citation type="submission" date="2021-03" db="EMBL/GenBank/DDBJ databases">
        <title>Comparative genomics and phylogenomic investigation of the class Geoglossomycetes provide insights into ecological specialization and systematics.</title>
        <authorList>
            <person name="Melie T."/>
            <person name="Pirro S."/>
            <person name="Miller A.N."/>
            <person name="Quandt A."/>
        </authorList>
    </citation>
    <scope>NUCLEOTIDE SEQUENCE</scope>
    <source>
        <strain evidence="9">GBOQ0MN5Z8</strain>
    </source>
</reference>
<dbReference type="PIRSF" id="PIRSF000915">
    <property type="entry name" value="PGP-type_phosphatase"/>
    <property type="match status" value="1"/>
</dbReference>
<feature type="binding site" evidence="8">
    <location>
        <position position="237"/>
    </location>
    <ligand>
        <name>Mg(2+)</name>
        <dbReference type="ChEBI" id="CHEBI:18420"/>
    </ligand>
</feature>
<name>A0A9P8L3Z8_9PEZI</name>
<dbReference type="Gene3D" id="3.40.50.1000">
    <property type="entry name" value="HAD superfamily/HAD-like"/>
    <property type="match status" value="2"/>
</dbReference>
<dbReference type="EC" id="3.1.3.41" evidence="3 5"/>
<keyword evidence="10" id="KW-1185">Reference proteome</keyword>
<dbReference type="NCBIfam" id="TIGR01460">
    <property type="entry name" value="HAD-SF-IIA"/>
    <property type="match status" value="1"/>
</dbReference>
<feature type="active site" description="Nucleophile" evidence="6">
    <location>
        <position position="7"/>
    </location>
</feature>
<dbReference type="PANTHER" id="PTHR19288:SF46">
    <property type="entry name" value="HALOACID DEHALOGENASE-LIKE HYDROLASE DOMAIN-CONTAINING PROTEIN 2"/>
    <property type="match status" value="1"/>
</dbReference>
<dbReference type="SUPFAM" id="SSF56784">
    <property type="entry name" value="HAD-like"/>
    <property type="match status" value="1"/>
</dbReference>
<dbReference type="GO" id="GO:0046872">
    <property type="term" value="F:metal ion binding"/>
    <property type="evidence" value="ECO:0007669"/>
    <property type="project" value="UniProtKB-KW"/>
</dbReference>
<evidence type="ECO:0000313" key="10">
    <source>
        <dbReference type="Proteomes" id="UP000698800"/>
    </source>
</evidence>
<evidence type="ECO:0000256" key="1">
    <source>
        <dbReference type="ARBA" id="ARBA00022801"/>
    </source>
</evidence>
<comment type="catalytic activity">
    <reaction evidence="2 5">
        <text>4-nitrophenyl phosphate + H2O = 4-nitrophenol + phosphate + H(+)</text>
        <dbReference type="Rhea" id="RHEA:21664"/>
        <dbReference type="ChEBI" id="CHEBI:15377"/>
        <dbReference type="ChEBI" id="CHEBI:15378"/>
        <dbReference type="ChEBI" id="CHEBI:43474"/>
        <dbReference type="ChEBI" id="CHEBI:57917"/>
        <dbReference type="ChEBI" id="CHEBI:61146"/>
        <dbReference type="EC" id="3.1.3.41"/>
    </reaction>
</comment>
<dbReference type="AlphaFoldDB" id="A0A9P8L3Z8"/>
<accession>A0A9P8L3Z8</accession>
<dbReference type="PANTHER" id="PTHR19288">
    <property type="entry name" value="4-NITROPHENYLPHOSPHATASE-RELATED"/>
    <property type="match status" value="1"/>
</dbReference>
<dbReference type="Pfam" id="PF13344">
    <property type="entry name" value="Hydrolase_6"/>
    <property type="match status" value="1"/>
</dbReference>
<keyword evidence="8" id="KW-0479">Metal-binding</keyword>
<dbReference type="Pfam" id="PF13242">
    <property type="entry name" value="Hydrolase_like"/>
    <property type="match status" value="1"/>
</dbReference>
<keyword evidence="1 5" id="KW-0378">Hydrolase</keyword>
<evidence type="ECO:0000256" key="6">
    <source>
        <dbReference type="PIRSR" id="PIRSR000915-1"/>
    </source>
</evidence>
<dbReference type="InterPro" id="IPR023214">
    <property type="entry name" value="HAD_sf"/>
</dbReference>
<evidence type="ECO:0000256" key="3">
    <source>
        <dbReference type="ARBA" id="ARBA00066659"/>
    </source>
</evidence>
<sequence length="293" mass="31484">MSTFLFDCDGVLWSGDTPLEGAPEALDMLRKKGKQIVFVTNNSTKSRVDCKKKFDTIGIAASVDEIFGSAYSTAIYISRILRLPRDEKVFVLGESGIEAELHSEGVSFIGGTDPDLRRDMQPSDYAGLASGAALDPAVTVVLVGLDFHTSYIKLATAFYYLRRPGVRFLATNVDATFPHSHGLFPGAGSISAPLITMIRSVNLELEPLPLGKPSQAMMDAIEGKFKLDRSRTCMVGDRLDTDIKFGIEGGLGGTLGVLTGVMREDDLLQAGKEGREKGPSAYLEKLGDLIAGA</sequence>
<evidence type="ECO:0000256" key="8">
    <source>
        <dbReference type="PIRSR" id="PIRSR000915-3"/>
    </source>
</evidence>